<reference evidence="2" key="1">
    <citation type="submission" date="2025-02" db="EMBL/GenBank/DDBJ databases">
        <authorList>
            <consortium name="NCBI Genome Project"/>
        </authorList>
    </citation>
    <scope>NUCLEOTIDE SEQUENCE</scope>
</reference>
<sequence>MAMMIVWNEFSLATIGIWMMFVRALDSTQQSSSSTHFDKRREIVVDTHEFSEWIYPAVTYRLWFHGRWTASSASPWMPLCVRGLLEAPTQDGRMVHDYLGVGYAAIDDANCVATSSCT</sequence>
<gene>
    <name evidence="2" type="ORF">An07g10160</name>
</gene>
<dbReference type="AlphaFoldDB" id="A0AAJ8BUX8"/>
<reference evidence="2" key="2">
    <citation type="submission" date="2025-08" db="UniProtKB">
        <authorList>
            <consortium name="RefSeq"/>
        </authorList>
    </citation>
    <scope>IDENTIFICATION</scope>
</reference>
<dbReference type="RefSeq" id="XP_059603842.1">
    <property type="nucleotide sequence ID" value="XM_059748742.1"/>
</dbReference>
<evidence type="ECO:0000313" key="2">
    <source>
        <dbReference type="RefSeq" id="XP_059603842.1"/>
    </source>
</evidence>
<name>A0AAJ8BUX8_ASPNG</name>
<dbReference type="KEGG" id="ang:An07g10160"/>
<feature type="chain" id="PRO_5044891569" description="Secreted protein" evidence="1">
    <location>
        <begin position="25"/>
        <end position="118"/>
    </location>
</feature>
<dbReference type="GeneID" id="84591544"/>
<evidence type="ECO:0000256" key="1">
    <source>
        <dbReference type="SAM" id="SignalP"/>
    </source>
</evidence>
<organism evidence="2">
    <name type="scientific">Aspergillus niger</name>
    <dbReference type="NCBI Taxonomy" id="5061"/>
    <lineage>
        <taxon>Eukaryota</taxon>
        <taxon>Fungi</taxon>
        <taxon>Dikarya</taxon>
        <taxon>Ascomycota</taxon>
        <taxon>Pezizomycotina</taxon>
        <taxon>Eurotiomycetes</taxon>
        <taxon>Eurotiomycetidae</taxon>
        <taxon>Eurotiales</taxon>
        <taxon>Aspergillaceae</taxon>
        <taxon>Aspergillus</taxon>
        <taxon>Aspergillus subgen. Circumdati</taxon>
    </lineage>
</organism>
<dbReference type="VEuPathDB" id="FungiDB:An07g10160"/>
<evidence type="ECO:0008006" key="3">
    <source>
        <dbReference type="Google" id="ProtNLM"/>
    </source>
</evidence>
<proteinExistence type="predicted"/>
<feature type="signal peptide" evidence="1">
    <location>
        <begin position="1"/>
        <end position="24"/>
    </location>
</feature>
<keyword evidence="1" id="KW-0732">Signal</keyword>
<protein>
    <recommendedName>
        <fullName evidence="3">Secreted protein</fullName>
    </recommendedName>
</protein>
<accession>A0AAJ8BUX8</accession>